<name>A0A1B9FSX7_9TREE</name>
<protein>
    <recommendedName>
        <fullName evidence="5">Arrestin-like N-terminal domain-containing protein</fullName>
    </recommendedName>
</protein>
<reference evidence="2" key="1">
    <citation type="submission" date="2013-07" db="EMBL/GenBank/DDBJ databases">
        <title>The Genome Sequence of Cryptococcus bestiolae CBS10118.</title>
        <authorList>
            <consortium name="The Broad Institute Genome Sequencing Platform"/>
            <person name="Cuomo C."/>
            <person name="Litvintseva A."/>
            <person name="Chen Y."/>
            <person name="Heitman J."/>
            <person name="Sun S."/>
            <person name="Springer D."/>
            <person name="Dromer F."/>
            <person name="Young S.K."/>
            <person name="Zeng Q."/>
            <person name="Gargeya S."/>
            <person name="Fitzgerald M."/>
            <person name="Abouelleil A."/>
            <person name="Alvarado L."/>
            <person name="Berlin A.M."/>
            <person name="Chapman S.B."/>
            <person name="Dewar J."/>
            <person name="Goldberg J."/>
            <person name="Griggs A."/>
            <person name="Gujja S."/>
            <person name="Hansen M."/>
            <person name="Howarth C."/>
            <person name="Imamovic A."/>
            <person name="Larimer J."/>
            <person name="McCowan C."/>
            <person name="Murphy C."/>
            <person name="Pearson M."/>
            <person name="Priest M."/>
            <person name="Roberts A."/>
            <person name="Saif S."/>
            <person name="Shea T."/>
            <person name="Sykes S."/>
            <person name="Wortman J."/>
            <person name="Nusbaum C."/>
            <person name="Birren B."/>
        </authorList>
    </citation>
    <scope>NUCLEOTIDE SEQUENCE [LARGE SCALE GENOMIC DNA]</scope>
    <source>
        <strain evidence="2">CBS 10118</strain>
    </source>
</reference>
<reference evidence="2" key="3">
    <citation type="submission" date="2014-01" db="EMBL/GenBank/DDBJ databases">
        <title>Evolution of pathogenesis and genome organization in the Tremellales.</title>
        <authorList>
            <person name="Cuomo C."/>
            <person name="Litvintseva A."/>
            <person name="Heitman J."/>
            <person name="Chen Y."/>
            <person name="Sun S."/>
            <person name="Springer D."/>
            <person name="Dromer F."/>
            <person name="Young S."/>
            <person name="Zeng Q."/>
            <person name="Chapman S."/>
            <person name="Gujja S."/>
            <person name="Saif S."/>
            <person name="Birren B."/>
        </authorList>
    </citation>
    <scope>NUCLEOTIDE SEQUENCE</scope>
    <source>
        <strain evidence="2">CBS 10118</strain>
    </source>
</reference>
<dbReference type="EMBL" id="KI894026">
    <property type="protein sequence ID" value="OCF21868.1"/>
    <property type="molecule type" value="Genomic_DNA"/>
</dbReference>
<reference evidence="3" key="4">
    <citation type="submission" date="2024-02" db="EMBL/GenBank/DDBJ databases">
        <title>Comparative genomics of Cryptococcus and Kwoniella reveals pathogenesis evolution and contrasting modes of karyotype evolution via chromosome fusion or intercentromeric recombination.</title>
        <authorList>
            <person name="Coelho M.A."/>
            <person name="David-Palma M."/>
            <person name="Shea T."/>
            <person name="Bowers K."/>
            <person name="McGinley-Smith S."/>
            <person name="Mohammad A.W."/>
            <person name="Gnirke A."/>
            <person name="Yurkov A.M."/>
            <person name="Nowrousian M."/>
            <person name="Sun S."/>
            <person name="Cuomo C.A."/>
            <person name="Heitman J."/>
        </authorList>
    </citation>
    <scope>NUCLEOTIDE SEQUENCE</scope>
    <source>
        <strain evidence="3">CBS 10118</strain>
    </source>
</reference>
<dbReference type="Proteomes" id="UP000092730">
    <property type="component" value="Chromosome 3"/>
</dbReference>
<dbReference type="STRING" id="1296100.A0A1B9FSX7"/>
<dbReference type="GeneID" id="30213046"/>
<dbReference type="EMBL" id="CP144543">
    <property type="protein sequence ID" value="WVW83344.1"/>
    <property type="molecule type" value="Genomic_DNA"/>
</dbReference>
<evidence type="ECO:0008006" key="5">
    <source>
        <dbReference type="Google" id="ProtNLM"/>
    </source>
</evidence>
<dbReference type="OrthoDB" id="2565031at2759"/>
<dbReference type="AlphaFoldDB" id="A0A1B9FSX7"/>
<feature type="compositionally biased region" description="Polar residues" evidence="1">
    <location>
        <begin position="297"/>
        <end position="308"/>
    </location>
</feature>
<proteinExistence type="predicted"/>
<organism evidence="2">
    <name type="scientific">Kwoniella bestiolae CBS 10118</name>
    <dbReference type="NCBI Taxonomy" id="1296100"/>
    <lineage>
        <taxon>Eukaryota</taxon>
        <taxon>Fungi</taxon>
        <taxon>Dikarya</taxon>
        <taxon>Basidiomycota</taxon>
        <taxon>Agaricomycotina</taxon>
        <taxon>Tremellomycetes</taxon>
        <taxon>Tremellales</taxon>
        <taxon>Cryptococcaceae</taxon>
        <taxon>Kwoniella</taxon>
    </lineage>
</organism>
<gene>
    <name evidence="2" type="ORF">I302_08647</name>
    <name evidence="3" type="ORF">I302_105363</name>
</gene>
<sequence length="487" mass="53643">MIRLDVQLYQSPIYLPPCTSTQDDIALSGCVRITSSTTGKIPGLEVLLVNTIEHRSEVGGKWSACELNEAFTTTVLEGDHWVQTGTTDFEFSLRIKRTVPYTRTTHFDRVNHTLYAIVPNGPPGYDRYRPSSRNTSRSNLLKRSLLPRSRNKNEPHTVFHPISRAPVLAIAAEPVHVYGPKSYLDQVNTSSWSERTQISSIGVNVSLRSEEEYAALGSAYSVELKISNLPPTLTLHGWNIVLHQVTQNERGAVFRDVYTIGAENEATSLLRLPGRSCPRSQDEYLWRGPGAPLKNGDSPSSSTGSTFTRALSTRLPSPVIGGLPSCHDGSTYASIHHSISLVLHYSILGEDIGGDPLPDPTTEGSIRSWVYERPIHILSDLHGLGEVPTPAYSPKEVGTLPETKVQDLDVGMDLVQRLNLSHMVSMSKSKTGFMRPSVLRADTLGSRIQEHWSRTGGLCACFDEAEERGNKCIRMESVEGSEAIKLS</sequence>
<feature type="compositionally biased region" description="Polar residues" evidence="1">
    <location>
        <begin position="131"/>
        <end position="141"/>
    </location>
</feature>
<dbReference type="RefSeq" id="XP_019042938.1">
    <property type="nucleotide sequence ID" value="XM_019195225.1"/>
</dbReference>
<evidence type="ECO:0000313" key="4">
    <source>
        <dbReference type="Proteomes" id="UP000092730"/>
    </source>
</evidence>
<feature type="region of interest" description="Disordered" evidence="1">
    <location>
        <begin position="125"/>
        <end position="157"/>
    </location>
</feature>
<reference evidence="3" key="2">
    <citation type="submission" date="2013-07" db="EMBL/GenBank/DDBJ databases">
        <authorList>
            <consortium name="The Broad Institute Genome Sequencing Platform"/>
            <person name="Cuomo C."/>
            <person name="Litvintseva A."/>
            <person name="Chen Y."/>
            <person name="Heitman J."/>
            <person name="Sun S."/>
            <person name="Springer D."/>
            <person name="Dromer F."/>
            <person name="Young S.K."/>
            <person name="Zeng Q."/>
            <person name="Gargeya S."/>
            <person name="Fitzgerald M."/>
            <person name="Abouelleil A."/>
            <person name="Alvarado L."/>
            <person name="Berlin A.M."/>
            <person name="Chapman S.B."/>
            <person name="Dewar J."/>
            <person name="Goldberg J."/>
            <person name="Griggs A."/>
            <person name="Gujja S."/>
            <person name="Hansen M."/>
            <person name="Howarth C."/>
            <person name="Imamovic A."/>
            <person name="Larimer J."/>
            <person name="McCowan C."/>
            <person name="Murphy C."/>
            <person name="Pearson M."/>
            <person name="Priest M."/>
            <person name="Roberts A."/>
            <person name="Saif S."/>
            <person name="Shea T."/>
            <person name="Sykes S."/>
            <person name="Wortman J."/>
            <person name="Nusbaum C."/>
            <person name="Birren B."/>
        </authorList>
    </citation>
    <scope>NUCLEOTIDE SEQUENCE</scope>
    <source>
        <strain evidence="3">CBS 10118</strain>
    </source>
</reference>
<dbReference type="KEGG" id="kbi:30213046"/>
<evidence type="ECO:0000313" key="2">
    <source>
        <dbReference type="EMBL" id="OCF21868.1"/>
    </source>
</evidence>
<feature type="region of interest" description="Disordered" evidence="1">
    <location>
        <begin position="286"/>
        <end position="308"/>
    </location>
</feature>
<evidence type="ECO:0000256" key="1">
    <source>
        <dbReference type="SAM" id="MobiDB-lite"/>
    </source>
</evidence>
<accession>A0A1B9FSX7</accession>
<keyword evidence="4" id="KW-1185">Reference proteome</keyword>
<evidence type="ECO:0000313" key="3">
    <source>
        <dbReference type="EMBL" id="WVW83344.1"/>
    </source>
</evidence>
<dbReference type="VEuPathDB" id="FungiDB:I302_08647"/>